<organism evidence="1 2">
    <name type="scientific">Cinchona calisaya</name>
    <dbReference type="NCBI Taxonomy" id="153742"/>
    <lineage>
        <taxon>Eukaryota</taxon>
        <taxon>Viridiplantae</taxon>
        <taxon>Streptophyta</taxon>
        <taxon>Embryophyta</taxon>
        <taxon>Tracheophyta</taxon>
        <taxon>Spermatophyta</taxon>
        <taxon>Magnoliopsida</taxon>
        <taxon>eudicotyledons</taxon>
        <taxon>Gunneridae</taxon>
        <taxon>Pentapetalae</taxon>
        <taxon>asterids</taxon>
        <taxon>lamiids</taxon>
        <taxon>Gentianales</taxon>
        <taxon>Rubiaceae</taxon>
        <taxon>Cinchonoideae</taxon>
        <taxon>Cinchoneae</taxon>
        <taxon>Cinchona</taxon>
    </lineage>
</organism>
<keyword evidence="2" id="KW-1185">Reference proteome</keyword>
<dbReference type="EMBL" id="JBJUIK010000012">
    <property type="protein sequence ID" value="KAL3510681.1"/>
    <property type="molecule type" value="Genomic_DNA"/>
</dbReference>
<sequence length="153" mass="18195">MYRCLNDGLMYHMDTKRKGKNIDLNEKFVLEEDYFSRKNEPSGVDECDHLLEDDEYERKTLLSMTSENVEQANEFYNYYAKYKGFGSENVGFVAKDLYNKIDTKRRKIIAIGDAEYAIKYPYENQDSDKAAFYYKYDVNEKGRLHKFFGQILD</sequence>
<dbReference type="PANTHER" id="PTHR47718:SF13">
    <property type="entry name" value="OS09G0290500 PROTEIN"/>
    <property type="match status" value="1"/>
</dbReference>
<protein>
    <submittedName>
        <fullName evidence="1">Uncharacterized protein</fullName>
    </submittedName>
</protein>
<reference evidence="1 2" key="1">
    <citation type="submission" date="2024-11" db="EMBL/GenBank/DDBJ databases">
        <title>A near-complete genome assembly of Cinchona calisaya.</title>
        <authorList>
            <person name="Lian D.C."/>
            <person name="Zhao X.W."/>
            <person name="Wei L."/>
        </authorList>
    </citation>
    <scope>NUCLEOTIDE SEQUENCE [LARGE SCALE GENOMIC DNA]</scope>
    <source>
        <tissue evidence="1">Nenye</tissue>
    </source>
</reference>
<accession>A0ABD2YTI9</accession>
<dbReference type="AlphaFoldDB" id="A0ABD2YTI9"/>
<name>A0ABD2YTI9_9GENT</name>
<evidence type="ECO:0000313" key="2">
    <source>
        <dbReference type="Proteomes" id="UP001630127"/>
    </source>
</evidence>
<dbReference type="PANTHER" id="PTHR47718">
    <property type="entry name" value="OS01G0519700 PROTEIN"/>
    <property type="match status" value="1"/>
</dbReference>
<proteinExistence type="predicted"/>
<dbReference type="Proteomes" id="UP001630127">
    <property type="component" value="Unassembled WGS sequence"/>
</dbReference>
<comment type="caution">
    <text evidence="1">The sequence shown here is derived from an EMBL/GenBank/DDBJ whole genome shotgun (WGS) entry which is preliminary data.</text>
</comment>
<evidence type="ECO:0000313" key="1">
    <source>
        <dbReference type="EMBL" id="KAL3510681.1"/>
    </source>
</evidence>
<gene>
    <name evidence="1" type="ORF">ACH5RR_030082</name>
</gene>